<feature type="region of interest" description="Disordered" evidence="1">
    <location>
        <begin position="39"/>
        <end position="62"/>
    </location>
</feature>
<dbReference type="KEGG" id="rml:FF011L_45710"/>
<gene>
    <name evidence="2" type="ORF">FF011L_45710</name>
</gene>
<dbReference type="Proteomes" id="UP000320672">
    <property type="component" value="Chromosome"/>
</dbReference>
<dbReference type="Gene3D" id="2.60.120.260">
    <property type="entry name" value="Galactose-binding domain-like"/>
    <property type="match status" value="1"/>
</dbReference>
<keyword evidence="3" id="KW-1185">Reference proteome</keyword>
<proteinExistence type="predicted"/>
<dbReference type="InterPro" id="IPR008979">
    <property type="entry name" value="Galactose-bd-like_sf"/>
</dbReference>
<accession>A0A517MLP0</accession>
<evidence type="ECO:0008006" key="4">
    <source>
        <dbReference type="Google" id="ProtNLM"/>
    </source>
</evidence>
<organism evidence="2 3">
    <name type="scientific">Roseimaritima multifibrata</name>
    <dbReference type="NCBI Taxonomy" id="1930274"/>
    <lineage>
        <taxon>Bacteria</taxon>
        <taxon>Pseudomonadati</taxon>
        <taxon>Planctomycetota</taxon>
        <taxon>Planctomycetia</taxon>
        <taxon>Pirellulales</taxon>
        <taxon>Pirellulaceae</taxon>
        <taxon>Roseimaritima</taxon>
    </lineage>
</organism>
<feature type="compositionally biased region" description="Polar residues" evidence="1">
    <location>
        <begin position="39"/>
        <end position="58"/>
    </location>
</feature>
<sequence length="160" mass="17368">MMERPSQTHSIRLRGPWQRSAGARFCSESSQRVQLPQQCLPSQSDDAAVTSQDLSSGSGAADGWDHCYRRSFNCPTGLQGSDRVDLVVQAIDHLVAIRLNDAIVWQVPADAQAGDARGVRVPITEQLQPHNQLDLQLRLPSPALPCLTGSISLEIVSSLS</sequence>
<protein>
    <recommendedName>
        <fullName evidence="4">Glycosyl hydrolases family 2 sugar binding domain-containing protein</fullName>
    </recommendedName>
</protein>
<dbReference type="EMBL" id="CP036262">
    <property type="protein sequence ID" value="QDS95770.1"/>
    <property type="molecule type" value="Genomic_DNA"/>
</dbReference>
<name>A0A517MLP0_9BACT</name>
<reference evidence="2 3" key="1">
    <citation type="submission" date="2019-02" db="EMBL/GenBank/DDBJ databases">
        <title>Deep-cultivation of Planctomycetes and their phenomic and genomic characterization uncovers novel biology.</title>
        <authorList>
            <person name="Wiegand S."/>
            <person name="Jogler M."/>
            <person name="Boedeker C."/>
            <person name="Pinto D."/>
            <person name="Vollmers J."/>
            <person name="Rivas-Marin E."/>
            <person name="Kohn T."/>
            <person name="Peeters S.H."/>
            <person name="Heuer A."/>
            <person name="Rast P."/>
            <person name="Oberbeckmann S."/>
            <person name="Bunk B."/>
            <person name="Jeske O."/>
            <person name="Meyerdierks A."/>
            <person name="Storesund J.E."/>
            <person name="Kallscheuer N."/>
            <person name="Luecker S."/>
            <person name="Lage O.M."/>
            <person name="Pohl T."/>
            <person name="Merkel B.J."/>
            <person name="Hornburger P."/>
            <person name="Mueller R.-W."/>
            <person name="Bruemmer F."/>
            <person name="Labrenz M."/>
            <person name="Spormann A.M."/>
            <person name="Op den Camp H."/>
            <person name="Overmann J."/>
            <person name="Amann R."/>
            <person name="Jetten M.S.M."/>
            <person name="Mascher T."/>
            <person name="Medema M.H."/>
            <person name="Devos D.P."/>
            <person name="Kaster A.-K."/>
            <person name="Ovreas L."/>
            <person name="Rohde M."/>
            <person name="Galperin M.Y."/>
            <person name="Jogler C."/>
        </authorList>
    </citation>
    <scope>NUCLEOTIDE SEQUENCE [LARGE SCALE GENOMIC DNA]</scope>
    <source>
        <strain evidence="2 3">FF011L</strain>
    </source>
</reference>
<evidence type="ECO:0000313" key="3">
    <source>
        <dbReference type="Proteomes" id="UP000320672"/>
    </source>
</evidence>
<dbReference type="AlphaFoldDB" id="A0A517MLP0"/>
<dbReference type="SUPFAM" id="SSF49785">
    <property type="entry name" value="Galactose-binding domain-like"/>
    <property type="match status" value="1"/>
</dbReference>
<evidence type="ECO:0000313" key="2">
    <source>
        <dbReference type="EMBL" id="QDS95770.1"/>
    </source>
</evidence>
<evidence type="ECO:0000256" key="1">
    <source>
        <dbReference type="SAM" id="MobiDB-lite"/>
    </source>
</evidence>